<evidence type="ECO:0000313" key="1">
    <source>
        <dbReference type="EMBL" id="ORY31865.1"/>
    </source>
</evidence>
<name>A0A1Y2BCQ2_9TREE</name>
<gene>
    <name evidence="1" type="ORF">BCR39DRAFT_465358</name>
</gene>
<organism evidence="1 2">
    <name type="scientific">Naematelia encephala</name>
    <dbReference type="NCBI Taxonomy" id="71784"/>
    <lineage>
        <taxon>Eukaryota</taxon>
        <taxon>Fungi</taxon>
        <taxon>Dikarya</taxon>
        <taxon>Basidiomycota</taxon>
        <taxon>Agaricomycotina</taxon>
        <taxon>Tremellomycetes</taxon>
        <taxon>Tremellales</taxon>
        <taxon>Naemateliaceae</taxon>
        <taxon>Naematelia</taxon>
    </lineage>
</organism>
<keyword evidence="2" id="KW-1185">Reference proteome</keyword>
<reference evidence="1 2" key="1">
    <citation type="submission" date="2016-07" db="EMBL/GenBank/DDBJ databases">
        <title>Pervasive Adenine N6-methylation of Active Genes in Fungi.</title>
        <authorList>
            <consortium name="DOE Joint Genome Institute"/>
            <person name="Mondo S.J."/>
            <person name="Dannebaum R.O."/>
            <person name="Kuo R.C."/>
            <person name="Labutti K."/>
            <person name="Haridas S."/>
            <person name="Kuo A."/>
            <person name="Salamov A."/>
            <person name="Ahrendt S.R."/>
            <person name="Lipzen A."/>
            <person name="Sullivan W."/>
            <person name="Andreopoulos W.B."/>
            <person name="Clum A."/>
            <person name="Lindquist E."/>
            <person name="Daum C."/>
            <person name="Ramamoorthy G.K."/>
            <person name="Gryganskyi A."/>
            <person name="Culley D."/>
            <person name="Magnuson J.K."/>
            <person name="James T.Y."/>
            <person name="O'Malley M.A."/>
            <person name="Stajich J.E."/>
            <person name="Spatafora J.W."/>
            <person name="Visel A."/>
            <person name="Grigoriev I.V."/>
        </authorList>
    </citation>
    <scope>NUCLEOTIDE SEQUENCE [LARGE SCALE GENOMIC DNA]</scope>
    <source>
        <strain evidence="1 2">68-887.2</strain>
    </source>
</reference>
<protein>
    <submittedName>
        <fullName evidence="1">Uncharacterized protein</fullName>
    </submittedName>
</protein>
<comment type="caution">
    <text evidence="1">The sequence shown here is derived from an EMBL/GenBank/DDBJ whole genome shotgun (WGS) entry which is preliminary data.</text>
</comment>
<accession>A0A1Y2BCQ2</accession>
<dbReference type="OrthoDB" id="2566675at2759"/>
<dbReference type="Proteomes" id="UP000193986">
    <property type="component" value="Unassembled WGS sequence"/>
</dbReference>
<dbReference type="AlphaFoldDB" id="A0A1Y2BCQ2"/>
<proteinExistence type="predicted"/>
<evidence type="ECO:0000313" key="2">
    <source>
        <dbReference type="Proteomes" id="UP000193986"/>
    </source>
</evidence>
<dbReference type="InParanoid" id="A0A1Y2BCQ2"/>
<dbReference type="EMBL" id="MCFC01000013">
    <property type="protein sequence ID" value="ORY31865.1"/>
    <property type="molecule type" value="Genomic_DNA"/>
</dbReference>
<sequence>MAFTIHPLLSTYPGASFFPNGNLTGPHLAQASGGDSGGYWAYVPWDIPSIPPHHQWGLPPALIALREGRGTGVYGRQGPGLGRGVPINYGWPRYGPMPLKPELGGFVGKINPYGRSFPHGYYKTTY</sequence>